<evidence type="ECO:0000313" key="4">
    <source>
        <dbReference type="Proteomes" id="UP001589890"/>
    </source>
</evidence>
<dbReference type="Proteomes" id="UP001589890">
    <property type="component" value="Unassembled WGS sequence"/>
</dbReference>
<reference evidence="3 4" key="1">
    <citation type="submission" date="2024-09" db="EMBL/GenBank/DDBJ databases">
        <authorList>
            <person name="Sun Q."/>
            <person name="Mori K."/>
        </authorList>
    </citation>
    <scope>NUCLEOTIDE SEQUENCE [LARGE SCALE GENOMIC DNA]</scope>
    <source>
        <strain evidence="3 4">CGMCC 1.15906</strain>
    </source>
</reference>
<dbReference type="RefSeq" id="WP_380044249.1">
    <property type="nucleotide sequence ID" value="NZ_JBHLTC010000006.1"/>
</dbReference>
<proteinExistence type="predicted"/>
<evidence type="ECO:0000256" key="1">
    <source>
        <dbReference type="SAM" id="SignalP"/>
    </source>
</evidence>
<dbReference type="Pfam" id="PF13529">
    <property type="entry name" value="Peptidase_C39_2"/>
    <property type="match status" value="1"/>
</dbReference>
<evidence type="ECO:0000313" key="3">
    <source>
        <dbReference type="EMBL" id="MFC0623543.1"/>
    </source>
</evidence>
<accession>A0ABV6QG73</accession>
<dbReference type="InterPro" id="IPR039564">
    <property type="entry name" value="Peptidase_C39-like"/>
</dbReference>
<feature type="signal peptide" evidence="1">
    <location>
        <begin position="1"/>
        <end position="25"/>
    </location>
</feature>
<feature type="chain" id="PRO_5046948744" evidence="1">
    <location>
        <begin position="26"/>
        <end position="448"/>
    </location>
</feature>
<keyword evidence="1" id="KW-0732">Signal</keyword>
<comment type="caution">
    <text evidence="3">The sequence shown here is derived from an EMBL/GenBank/DDBJ whole genome shotgun (WGS) entry which is preliminary data.</text>
</comment>
<keyword evidence="4" id="KW-1185">Reference proteome</keyword>
<dbReference type="InterPro" id="IPR039563">
    <property type="entry name" value="Peptidase_C39_single_dom"/>
</dbReference>
<feature type="domain" description="Peptidase C39-like" evidence="2">
    <location>
        <begin position="260"/>
        <end position="398"/>
    </location>
</feature>
<name>A0ABV6QG73_9ACTN</name>
<dbReference type="Gene3D" id="3.90.70.10">
    <property type="entry name" value="Cysteine proteinases"/>
    <property type="match status" value="1"/>
</dbReference>
<gene>
    <name evidence="3" type="ORF">ACFFGN_05675</name>
</gene>
<dbReference type="CDD" id="cd02549">
    <property type="entry name" value="Peptidase_C39A"/>
    <property type="match status" value="1"/>
</dbReference>
<evidence type="ECO:0000259" key="2">
    <source>
        <dbReference type="Pfam" id="PF13529"/>
    </source>
</evidence>
<protein>
    <submittedName>
        <fullName evidence="3">Peptidase C39 family protein</fullName>
    </submittedName>
</protein>
<dbReference type="EMBL" id="JBHLTC010000006">
    <property type="protein sequence ID" value="MFC0623543.1"/>
    <property type="molecule type" value="Genomic_DNA"/>
</dbReference>
<organism evidence="3 4">
    <name type="scientific">Kribbella deserti</name>
    <dbReference type="NCBI Taxonomy" id="1926257"/>
    <lineage>
        <taxon>Bacteria</taxon>
        <taxon>Bacillati</taxon>
        <taxon>Actinomycetota</taxon>
        <taxon>Actinomycetes</taxon>
        <taxon>Propionibacteriales</taxon>
        <taxon>Kribbellaceae</taxon>
        <taxon>Kribbella</taxon>
    </lineage>
</organism>
<sequence length="448" mass="47037">MTTRLLAALLSGAMALSLTSATALAAPLETTRAGAISAGPGSAARPVAKLARDIAYRSWTSTADFATGAHQGTAASQGGLILARATGTTSYVDPFGDGRARTYDQASWISPTVRPGFGLTELIASWTADTPAGTWIEVAASGQTNQGNTSKWYVLGRWGAGDDTSKGDIHRTSLPGQRDTNGTVAVDTFVAASGRSLTDWRLRVTLYRLAGTTAAPVVRSVGAVASRLPSTSTVPVSGSGGAWGQTLNVPTYSQETHIGHYPQWDNGGEAWCSATSTAMVLDYFGAGPTAAETAWVDPADADPQVDHAARMVFDYAYDGAGNWPFNTAYAGTRGLDAFVTRLRSLTEAEAFIRAGIPLIASLSFESKDLDGAGYGTNGHLMVIVGFAPNGDVIVNDPASHLIPSNDQVRFTYNRAQFENAWLPHSGGLTYVIHPTTRPLPPAPPQSNW</sequence>